<dbReference type="InterPro" id="IPR006578">
    <property type="entry name" value="MADF-dom"/>
</dbReference>
<proteinExistence type="predicted"/>
<feature type="compositionally biased region" description="Basic and acidic residues" evidence="1">
    <location>
        <begin position="171"/>
        <end position="193"/>
    </location>
</feature>
<feature type="compositionally biased region" description="Polar residues" evidence="1">
    <location>
        <begin position="194"/>
        <end position="205"/>
    </location>
</feature>
<dbReference type="PANTHER" id="PTHR12243">
    <property type="entry name" value="MADF DOMAIN TRANSCRIPTION FACTOR"/>
    <property type="match status" value="1"/>
</dbReference>
<evidence type="ECO:0000256" key="1">
    <source>
        <dbReference type="SAM" id="MobiDB-lite"/>
    </source>
</evidence>
<evidence type="ECO:0000313" key="3">
    <source>
        <dbReference type="EMBL" id="KRF78894.1"/>
    </source>
</evidence>
<dbReference type="Proteomes" id="UP000008792">
    <property type="component" value="Unassembled WGS sequence"/>
</dbReference>
<dbReference type="Pfam" id="PF10545">
    <property type="entry name" value="MADF_DNA_bdg"/>
    <property type="match status" value="1"/>
</dbReference>
<dbReference type="SMART" id="SM00595">
    <property type="entry name" value="MADF"/>
    <property type="match status" value="1"/>
</dbReference>
<dbReference type="KEGG" id="dvi:26531177"/>
<accession>A0A0Q9WD89</accession>
<dbReference type="InterPro" id="IPR039353">
    <property type="entry name" value="TF_Adf1"/>
</dbReference>
<dbReference type="PANTHER" id="PTHR12243:SF67">
    <property type="entry name" value="COREPRESSOR OF PANGOLIN, ISOFORM A-RELATED"/>
    <property type="match status" value="1"/>
</dbReference>
<sequence>MESRNNEFLNWETSETKRPRRIRKIEREWLPNDVRLLIHLVEQRKVLWDLSKSNHKDSKLRENTFQSIAKTLDRTTPDCKAKWDNLRNQYRSYQAKANHNIEVKWQYFESLSFLQKVCEPRKSKANSINLASNNINDTISINRPLSQSHMHFMDDLDTCSSSFSTSTHGVKTKEELNKSPELNDRSKSDKTDSPPETNHNHNSPQIFGDFVADQMRQLKPQIADQLKRNILKLVVEALDKNK</sequence>
<evidence type="ECO:0000313" key="4">
    <source>
        <dbReference type="Proteomes" id="UP000008792"/>
    </source>
</evidence>
<feature type="domain" description="MADF" evidence="2">
    <location>
        <begin position="36"/>
        <end position="119"/>
    </location>
</feature>
<organism evidence="3 4">
    <name type="scientific">Drosophila virilis</name>
    <name type="common">Fruit fly</name>
    <dbReference type="NCBI Taxonomy" id="7244"/>
    <lineage>
        <taxon>Eukaryota</taxon>
        <taxon>Metazoa</taxon>
        <taxon>Ecdysozoa</taxon>
        <taxon>Arthropoda</taxon>
        <taxon>Hexapoda</taxon>
        <taxon>Insecta</taxon>
        <taxon>Pterygota</taxon>
        <taxon>Neoptera</taxon>
        <taxon>Endopterygota</taxon>
        <taxon>Diptera</taxon>
        <taxon>Brachycera</taxon>
        <taxon>Muscomorpha</taxon>
        <taxon>Ephydroidea</taxon>
        <taxon>Drosophilidae</taxon>
        <taxon>Drosophila</taxon>
    </lineage>
</organism>
<evidence type="ECO:0000259" key="2">
    <source>
        <dbReference type="PROSITE" id="PS51029"/>
    </source>
</evidence>
<keyword evidence="4" id="KW-1185">Reference proteome</keyword>
<gene>
    <name evidence="3" type="primary">Dvir\GJ26407</name>
    <name evidence="3" type="ORF">Dvir_GJ26407</name>
</gene>
<dbReference type="EMBL" id="CH940652">
    <property type="protein sequence ID" value="KRF78894.1"/>
    <property type="molecule type" value="Genomic_DNA"/>
</dbReference>
<dbReference type="OrthoDB" id="6577442at2759"/>
<dbReference type="PROSITE" id="PS51029">
    <property type="entry name" value="MADF"/>
    <property type="match status" value="1"/>
</dbReference>
<feature type="region of interest" description="Disordered" evidence="1">
    <location>
        <begin position="163"/>
        <end position="206"/>
    </location>
</feature>
<protein>
    <recommendedName>
        <fullName evidence="2">MADF domain-containing protein</fullName>
    </recommendedName>
</protein>
<dbReference type="AlphaFoldDB" id="A0A0Q9WD89"/>
<reference evidence="3 4" key="1">
    <citation type="journal article" date="2007" name="Nature">
        <title>Evolution of genes and genomes on the Drosophila phylogeny.</title>
        <authorList>
            <consortium name="Drosophila 12 Genomes Consortium"/>
            <person name="Clark A.G."/>
            <person name="Eisen M.B."/>
            <person name="Smith D.R."/>
            <person name="Bergman C.M."/>
            <person name="Oliver B."/>
            <person name="Markow T.A."/>
            <person name="Kaufman T.C."/>
            <person name="Kellis M."/>
            <person name="Gelbart W."/>
            <person name="Iyer V.N."/>
            <person name="Pollard D.A."/>
            <person name="Sackton T.B."/>
            <person name="Larracuente A.M."/>
            <person name="Singh N.D."/>
            <person name="Abad J.P."/>
            <person name="Abt D.N."/>
            <person name="Adryan B."/>
            <person name="Aguade M."/>
            <person name="Akashi H."/>
            <person name="Anderson W.W."/>
            <person name="Aquadro C.F."/>
            <person name="Ardell D.H."/>
            <person name="Arguello R."/>
            <person name="Artieri C.G."/>
            <person name="Barbash D.A."/>
            <person name="Barker D."/>
            <person name="Barsanti P."/>
            <person name="Batterham P."/>
            <person name="Batzoglou S."/>
            <person name="Begun D."/>
            <person name="Bhutkar A."/>
            <person name="Blanco E."/>
            <person name="Bosak S.A."/>
            <person name="Bradley R.K."/>
            <person name="Brand A.D."/>
            <person name="Brent M.R."/>
            <person name="Brooks A.N."/>
            <person name="Brown R.H."/>
            <person name="Butlin R.K."/>
            <person name="Caggese C."/>
            <person name="Calvi B.R."/>
            <person name="Bernardo de Carvalho A."/>
            <person name="Caspi A."/>
            <person name="Castrezana S."/>
            <person name="Celniker S.E."/>
            <person name="Chang J.L."/>
            <person name="Chapple C."/>
            <person name="Chatterji S."/>
            <person name="Chinwalla A."/>
            <person name="Civetta A."/>
            <person name="Clifton S.W."/>
            <person name="Comeron J.M."/>
            <person name="Costello J.C."/>
            <person name="Coyne J.A."/>
            <person name="Daub J."/>
            <person name="David R.G."/>
            <person name="Delcher A.L."/>
            <person name="Delehaunty K."/>
            <person name="Do C.B."/>
            <person name="Ebling H."/>
            <person name="Edwards K."/>
            <person name="Eickbush T."/>
            <person name="Evans J.D."/>
            <person name="Filipski A."/>
            <person name="Findeiss S."/>
            <person name="Freyhult E."/>
            <person name="Fulton L."/>
            <person name="Fulton R."/>
            <person name="Garcia A.C."/>
            <person name="Gardiner A."/>
            <person name="Garfield D.A."/>
            <person name="Garvin B.E."/>
            <person name="Gibson G."/>
            <person name="Gilbert D."/>
            <person name="Gnerre S."/>
            <person name="Godfrey J."/>
            <person name="Good R."/>
            <person name="Gotea V."/>
            <person name="Gravely B."/>
            <person name="Greenberg A.J."/>
            <person name="Griffiths-Jones S."/>
            <person name="Gross S."/>
            <person name="Guigo R."/>
            <person name="Gustafson E.A."/>
            <person name="Haerty W."/>
            <person name="Hahn M.W."/>
            <person name="Halligan D.L."/>
            <person name="Halpern A.L."/>
            <person name="Halter G.M."/>
            <person name="Han M.V."/>
            <person name="Heger A."/>
            <person name="Hillier L."/>
            <person name="Hinrichs A.S."/>
            <person name="Holmes I."/>
            <person name="Hoskins R.A."/>
            <person name="Hubisz M.J."/>
            <person name="Hultmark D."/>
            <person name="Huntley M.A."/>
            <person name="Jaffe D.B."/>
            <person name="Jagadeeshan S."/>
            <person name="Jeck W.R."/>
            <person name="Johnson J."/>
            <person name="Jones C.D."/>
            <person name="Jordan W.C."/>
            <person name="Karpen G.H."/>
            <person name="Kataoka E."/>
            <person name="Keightley P.D."/>
            <person name="Kheradpour P."/>
            <person name="Kirkness E.F."/>
            <person name="Koerich L.B."/>
            <person name="Kristiansen K."/>
            <person name="Kudrna D."/>
            <person name="Kulathinal R.J."/>
            <person name="Kumar S."/>
            <person name="Kwok R."/>
            <person name="Lander E."/>
            <person name="Langley C.H."/>
            <person name="Lapoint R."/>
            <person name="Lazzaro B.P."/>
            <person name="Lee S.J."/>
            <person name="Levesque L."/>
            <person name="Li R."/>
            <person name="Lin C.F."/>
            <person name="Lin M.F."/>
            <person name="Lindblad-Toh K."/>
            <person name="Llopart A."/>
            <person name="Long M."/>
            <person name="Low L."/>
            <person name="Lozovsky E."/>
            <person name="Lu J."/>
            <person name="Luo M."/>
            <person name="Machado C.A."/>
            <person name="Makalowski W."/>
            <person name="Marzo M."/>
            <person name="Matsuda M."/>
            <person name="Matzkin L."/>
            <person name="McAllister B."/>
            <person name="McBride C.S."/>
            <person name="McKernan B."/>
            <person name="McKernan K."/>
            <person name="Mendez-Lago M."/>
            <person name="Minx P."/>
            <person name="Mollenhauer M.U."/>
            <person name="Montooth K."/>
            <person name="Mount S.M."/>
            <person name="Mu X."/>
            <person name="Myers E."/>
            <person name="Negre B."/>
            <person name="Newfeld S."/>
            <person name="Nielsen R."/>
            <person name="Noor M.A."/>
            <person name="O'Grady P."/>
            <person name="Pachter L."/>
            <person name="Papaceit M."/>
            <person name="Parisi M.J."/>
            <person name="Parisi M."/>
            <person name="Parts L."/>
            <person name="Pedersen J.S."/>
            <person name="Pesole G."/>
            <person name="Phillippy A.M."/>
            <person name="Ponting C.P."/>
            <person name="Pop M."/>
            <person name="Porcelli D."/>
            <person name="Powell J.R."/>
            <person name="Prohaska S."/>
            <person name="Pruitt K."/>
            <person name="Puig M."/>
            <person name="Quesneville H."/>
            <person name="Ram K.R."/>
            <person name="Rand D."/>
            <person name="Rasmussen M.D."/>
            <person name="Reed L.K."/>
            <person name="Reenan R."/>
            <person name="Reily A."/>
            <person name="Remington K.A."/>
            <person name="Rieger T.T."/>
            <person name="Ritchie M.G."/>
            <person name="Robin C."/>
            <person name="Rogers Y.H."/>
            <person name="Rohde C."/>
            <person name="Rozas J."/>
            <person name="Rubenfield M.J."/>
            <person name="Ruiz A."/>
            <person name="Russo S."/>
            <person name="Salzberg S.L."/>
            <person name="Sanchez-Gracia A."/>
            <person name="Saranga D.J."/>
            <person name="Sato H."/>
            <person name="Schaeffer S.W."/>
            <person name="Schatz M.C."/>
            <person name="Schlenke T."/>
            <person name="Schwartz R."/>
            <person name="Segarra C."/>
            <person name="Singh R.S."/>
            <person name="Sirot L."/>
            <person name="Sirota M."/>
            <person name="Sisneros N.B."/>
            <person name="Smith C.D."/>
            <person name="Smith T.F."/>
            <person name="Spieth J."/>
            <person name="Stage D.E."/>
            <person name="Stark A."/>
            <person name="Stephan W."/>
            <person name="Strausberg R.L."/>
            <person name="Strempel S."/>
            <person name="Sturgill D."/>
            <person name="Sutton G."/>
            <person name="Sutton G.G."/>
            <person name="Tao W."/>
            <person name="Teichmann S."/>
            <person name="Tobari Y.N."/>
            <person name="Tomimura Y."/>
            <person name="Tsolas J.M."/>
            <person name="Valente V.L."/>
            <person name="Venter E."/>
            <person name="Venter J.C."/>
            <person name="Vicario S."/>
            <person name="Vieira F.G."/>
            <person name="Vilella A.J."/>
            <person name="Villasante A."/>
            <person name="Walenz B."/>
            <person name="Wang J."/>
            <person name="Wasserman M."/>
            <person name="Watts T."/>
            <person name="Wilson D."/>
            <person name="Wilson R.K."/>
            <person name="Wing R.A."/>
            <person name="Wolfner M.F."/>
            <person name="Wong A."/>
            <person name="Wong G.K."/>
            <person name="Wu C.I."/>
            <person name="Wu G."/>
            <person name="Yamamoto D."/>
            <person name="Yang H.P."/>
            <person name="Yang S.P."/>
            <person name="Yorke J.A."/>
            <person name="Yoshida K."/>
            <person name="Zdobnov E."/>
            <person name="Zhang P."/>
            <person name="Zhang Y."/>
            <person name="Zimin A.V."/>
            <person name="Baldwin J."/>
            <person name="Abdouelleil A."/>
            <person name="Abdulkadir J."/>
            <person name="Abebe A."/>
            <person name="Abera B."/>
            <person name="Abreu J."/>
            <person name="Acer S.C."/>
            <person name="Aftuck L."/>
            <person name="Alexander A."/>
            <person name="An P."/>
            <person name="Anderson E."/>
            <person name="Anderson S."/>
            <person name="Arachi H."/>
            <person name="Azer M."/>
            <person name="Bachantsang P."/>
            <person name="Barry A."/>
            <person name="Bayul T."/>
            <person name="Berlin A."/>
            <person name="Bessette D."/>
            <person name="Bloom T."/>
            <person name="Blye J."/>
            <person name="Boguslavskiy L."/>
            <person name="Bonnet C."/>
            <person name="Boukhgalter B."/>
            <person name="Bourzgui I."/>
            <person name="Brown A."/>
            <person name="Cahill P."/>
            <person name="Channer S."/>
            <person name="Cheshatsang Y."/>
            <person name="Chuda L."/>
            <person name="Citroen M."/>
            <person name="Collymore A."/>
            <person name="Cooke P."/>
            <person name="Costello M."/>
            <person name="D'Aco K."/>
            <person name="Daza R."/>
            <person name="De Haan G."/>
            <person name="DeGray S."/>
            <person name="DeMaso C."/>
            <person name="Dhargay N."/>
            <person name="Dooley K."/>
            <person name="Dooley E."/>
            <person name="Doricent M."/>
            <person name="Dorje P."/>
            <person name="Dorjee K."/>
            <person name="Dupes A."/>
            <person name="Elong R."/>
            <person name="Falk J."/>
            <person name="Farina A."/>
            <person name="Faro S."/>
            <person name="Ferguson D."/>
            <person name="Fisher S."/>
            <person name="Foley C.D."/>
            <person name="Franke A."/>
            <person name="Friedrich D."/>
            <person name="Gadbois L."/>
            <person name="Gearin G."/>
            <person name="Gearin C.R."/>
            <person name="Giannoukos G."/>
            <person name="Goode T."/>
            <person name="Graham J."/>
            <person name="Grandbois E."/>
            <person name="Grewal S."/>
            <person name="Gyaltsen K."/>
            <person name="Hafez N."/>
            <person name="Hagos B."/>
            <person name="Hall J."/>
            <person name="Henson C."/>
            <person name="Hollinger A."/>
            <person name="Honan T."/>
            <person name="Huard M.D."/>
            <person name="Hughes L."/>
            <person name="Hurhula B."/>
            <person name="Husby M.E."/>
            <person name="Kamat A."/>
            <person name="Kanga B."/>
            <person name="Kashin S."/>
            <person name="Khazanovich D."/>
            <person name="Kisner P."/>
            <person name="Lance K."/>
            <person name="Lara M."/>
            <person name="Lee W."/>
            <person name="Lennon N."/>
            <person name="Letendre F."/>
            <person name="LeVine R."/>
            <person name="Lipovsky A."/>
            <person name="Liu X."/>
            <person name="Liu J."/>
            <person name="Liu S."/>
            <person name="Lokyitsang T."/>
            <person name="Lokyitsang Y."/>
            <person name="Lubonja R."/>
            <person name="Lui A."/>
            <person name="MacDonald P."/>
            <person name="Magnisalis V."/>
            <person name="Maru K."/>
            <person name="Matthews C."/>
            <person name="McCusker W."/>
            <person name="McDonough S."/>
            <person name="Mehta T."/>
            <person name="Meldrim J."/>
            <person name="Meneus L."/>
            <person name="Mihai O."/>
            <person name="Mihalev A."/>
            <person name="Mihova T."/>
            <person name="Mittelman R."/>
            <person name="Mlenga V."/>
            <person name="Montmayeur A."/>
            <person name="Mulrain L."/>
            <person name="Navidi A."/>
            <person name="Naylor J."/>
            <person name="Negash T."/>
            <person name="Nguyen T."/>
            <person name="Nguyen N."/>
            <person name="Nicol R."/>
            <person name="Norbu C."/>
            <person name="Norbu N."/>
            <person name="Novod N."/>
            <person name="O'Neill B."/>
            <person name="Osman S."/>
            <person name="Markiewicz E."/>
            <person name="Oyono O.L."/>
            <person name="Patti C."/>
            <person name="Phunkhang P."/>
            <person name="Pierre F."/>
            <person name="Priest M."/>
            <person name="Raghuraman S."/>
            <person name="Rege F."/>
            <person name="Reyes R."/>
            <person name="Rise C."/>
            <person name="Rogov P."/>
            <person name="Ross K."/>
            <person name="Ryan E."/>
            <person name="Settipalli S."/>
            <person name="Shea T."/>
            <person name="Sherpa N."/>
            <person name="Shi L."/>
            <person name="Shih D."/>
            <person name="Sparrow T."/>
            <person name="Spaulding J."/>
            <person name="Stalker J."/>
            <person name="Stange-Thomann N."/>
            <person name="Stavropoulos S."/>
            <person name="Stone C."/>
            <person name="Strader C."/>
            <person name="Tesfaye S."/>
            <person name="Thomson T."/>
            <person name="Thoulutsang Y."/>
            <person name="Thoulutsang D."/>
            <person name="Topham K."/>
            <person name="Topping I."/>
            <person name="Tsamla T."/>
            <person name="Vassiliev H."/>
            <person name="Vo A."/>
            <person name="Wangchuk T."/>
            <person name="Wangdi T."/>
            <person name="Weiand M."/>
            <person name="Wilkinson J."/>
            <person name="Wilson A."/>
            <person name="Yadav S."/>
            <person name="Young G."/>
            <person name="Yu Q."/>
            <person name="Zembek L."/>
            <person name="Zhong D."/>
            <person name="Zimmer A."/>
            <person name="Zwirko Z."/>
            <person name="Jaffe D.B."/>
            <person name="Alvarez P."/>
            <person name="Brockman W."/>
            <person name="Butler J."/>
            <person name="Chin C."/>
            <person name="Gnerre S."/>
            <person name="Grabherr M."/>
            <person name="Kleber M."/>
            <person name="Mauceli E."/>
            <person name="MacCallum I."/>
        </authorList>
    </citation>
    <scope>NUCLEOTIDE SEQUENCE [LARGE SCALE GENOMIC DNA]</scope>
    <source>
        <strain evidence="4">Tucson 15010-1051.87</strain>
    </source>
</reference>
<dbReference type="InParanoid" id="A0A0Q9WD89"/>
<name>A0A0Q9WD89_DROVI</name>